<protein>
    <submittedName>
        <fullName evidence="1">Uncharacterized protein</fullName>
    </submittedName>
</protein>
<sequence>GTNALRRSFGKQQTSFLEPARRAGFYGALRRSFKTNWVSLCHWRDAWG</sequence>
<dbReference type="Proteomes" id="UP000265520">
    <property type="component" value="Unassembled WGS sequence"/>
</dbReference>
<proteinExistence type="predicted"/>
<keyword evidence="2" id="KW-1185">Reference proteome</keyword>
<dbReference type="AlphaFoldDB" id="A0A392VA01"/>
<name>A0A392VA01_9FABA</name>
<organism evidence="1 2">
    <name type="scientific">Trifolium medium</name>
    <dbReference type="NCBI Taxonomy" id="97028"/>
    <lineage>
        <taxon>Eukaryota</taxon>
        <taxon>Viridiplantae</taxon>
        <taxon>Streptophyta</taxon>
        <taxon>Embryophyta</taxon>
        <taxon>Tracheophyta</taxon>
        <taxon>Spermatophyta</taxon>
        <taxon>Magnoliopsida</taxon>
        <taxon>eudicotyledons</taxon>
        <taxon>Gunneridae</taxon>
        <taxon>Pentapetalae</taxon>
        <taxon>rosids</taxon>
        <taxon>fabids</taxon>
        <taxon>Fabales</taxon>
        <taxon>Fabaceae</taxon>
        <taxon>Papilionoideae</taxon>
        <taxon>50 kb inversion clade</taxon>
        <taxon>NPAAA clade</taxon>
        <taxon>Hologalegina</taxon>
        <taxon>IRL clade</taxon>
        <taxon>Trifolieae</taxon>
        <taxon>Trifolium</taxon>
    </lineage>
</organism>
<dbReference type="EMBL" id="LXQA011086996">
    <property type="protein sequence ID" value="MCI84273.1"/>
    <property type="molecule type" value="Genomic_DNA"/>
</dbReference>
<feature type="non-terminal residue" evidence="1">
    <location>
        <position position="1"/>
    </location>
</feature>
<accession>A0A392VA01</accession>
<evidence type="ECO:0000313" key="2">
    <source>
        <dbReference type="Proteomes" id="UP000265520"/>
    </source>
</evidence>
<comment type="caution">
    <text evidence="1">The sequence shown here is derived from an EMBL/GenBank/DDBJ whole genome shotgun (WGS) entry which is preliminary data.</text>
</comment>
<evidence type="ECO:0000313" key="1">
    <source>
        <dbReference type="EMBL" id="MCI84273.1"/>
    </source>
</evidence>
<reference evidence="1 2" key="1">
    <citation type="journal article" date="2018" name="Front. Plant Sci.">
        <title>Red Clover (Trifolium pratense) and Zigzag Clover (T. medium) - A Picture of Genomic Similarities and Differences.</title>
        <authorList>
            <person name="Dluhosova J."/>
            <person name="Istvanek J."/>
            <person name="Nedelnik J."/>
            <person name="Repkova J."/>
        </authorList>
    </citation>
    <scope>NUCLEOTIDE SEQUENCE [LARGE SCALE GENOMIC DNA]</scope>
    <source>
        <strain evidence="2">cv. 10/8</strain>
        <tissue evidence="1">Leaf</tissue>
    </source>
</reference>